<organism evidence="1 2">
    <name type="scientific">Manihot esculenta</name>
    <name type="common">Cassava</name>
    <name type="synonym">Jatropha manihot</name>
    <dbReference type="NCBI Taxonomy" id="3983"/>
    <lineage>
        <taxon>Eukaryota</taxon>
        <taxon>Viridiplantae</taxon>
        <taxon>Streptophyta</taxon>
        <taxon>Embryophyta</taxon>
        <taxon>Tracheophyta</taxon>
        <taxon>Spermatophyta</taxon>
        <taxon>Magnoliopsida</taxon>
        <taxon>eudicotyledons</taxon>
        <taxon>Gunneridae</taxon>
        <taxon>Pentapetalae</taxon>
        <taxon>rosids</taxon>
        <taxon>fabids</taxon>
        <taxon>Malpighiales</taxon>
        <taxon>Euphorbiaceae</taxon>
        <taxon>Crotonoideae</taxon>
        <taxon>Manihoteae</taxon>
        <taxon>Manihot</taxon>
    </lineage>
</organism>
<protein>
    <submittedName>
        <fullName evidence="1">Uncharacterized protein</fullName>
    </submittedName>
</protein>
<comment type="caution">
    <text evidence="1">The sequence shown here is derived from an EMBL/GenBank/DDBJ whole genome shotgun (WGS) entry which is preliminary data.</text>
</comment>
<sequence length="603" mass="67515">MRSCFLEKLPMETMDLSDSPNPNRALTETRFSDLKPPLSEPVLEALTLTGFEYCTPVQAATIPLLCSYKDVAVDAATGSGKTLAFVVPLVEILRRASASHKPHQVMGIILSPTRELSSQIYNVAQPFIATLSNVKSILLVGGGDVKADVKKIEEEGANILIGTPGRLYDIMERVDFLDFRNLEVLILDEADRLLDMGFQKQINSIMAHLPKLRRTGLFSATQTEAVEELSKAGLRNPVRVEVRAETKSLTDSASSHSKTPSGLQLEYLECEEDNKPSQLVDLLIKNKSKKIIVYFMTCACVDYWGVVLPRLTALKGFSLIPLHGKMKQTAREKALASFTSLTNGILLCTDVAARGLDIPGVDCIVQYDPPQDPNVFIHRVGRTARLGRQGSAIVFLLPKEEAYVEFLHIRRVPLQKKEKSDHAPDVVPQIRSAAKKDRDVMEKGLRAFVSFIRAYKEHHCSYIFRWKELEIGKLGMGFGLLQLPSMPEVKHHSLSTVGFTPVEDIKLEDIKYKDKSREKQRKKNLQAKKEAQQQEAKPQKPKNNPNAAAPTVMRKKTAKQRRAAQTVEDEDELAREYRLLKKLKKGTIDESEYAKLTGTEELL</sequence>
<gene>
    <name evidence="1" type="ORF">MANES_07G074600v8</name>
</gene>
<evidence type="ECO:0000313" key="1">
    <source>
        <dbReference type="EMBL" id="KAG8650864.1"/>
    </source>
</evidence>
<dbReference type="EMBL" id="CM004393">
    <property type="protein sequence ID" value="KAG8650864.1"/>
    <property type="molecule type" value="Genomic_DNA"/>
</dbReference>
<accession>A0ACB7HFY8</accession>
<evidence type="ECO:0000313" key="2">
    <source>
        <dbReference type="Proteomes" id="UP000091857"/>
    </source>
</evidence>
<proteinExistence type="predicted"/>
<dbReference type="Proteomes" id="UP000091857">
    <property type="component" value="Chromosome 7"/>
</dbReference>
<reference evidence="2" key="1">
    <citation type="journal article" date="2016" name="Nat. Biotechnol.">
        <title>Sequencing wild and cultivated cassava and related species reveals extensive interspecific hybridization and genetic diversity.</title>
        <authorList>
            <person name="Bredeson J.V."/>
            <person name="Lyons J.B."/>
            <person name="Prochnik S.E."/>
            <person name="Wu G.A."/>
            <person name="Ha C.M."/>
            <person name="Edsinger-Gonzales E."/>
            <person name="Grimwood J."/>
            <person name="Schmutz J."/>
            <person name="Rabbi I.Y."/>
            <person name="Egesi C."/>
            <person name="Nauluvula P."/>
            <person name="Lebot V."/>
            <person name="Ndunguru J."/>
            <person name="Mkamilo G."/>
            <person name="Bart R.S."/>
            <person name="Setter T.L."/>
            <person name="Gleadow R.M."/>
            <person name="Kulakow P."/>
            <person name="Ferguson M.E."/>
            <person name="Rounsley S."/>
            <person name="Rokhsar D.S."/>
        </authorList>
    </citation>
    <scope>NUCLEOTIDE SEQUENCE [LARGE SCALE GENOMIC DNA]</scope>
    <source>
        <strain evidence="2">cv. AM560-2</strain>
    </source>
</reference>
<name>A0ACB7HFY8_MANES</name>
<keyword evidence="2" id="KW-1185">Reference proteome</keyword>